<proteinExistence type="predicted"/>
<dbReference type="Proteomes" id="UP001148838">
    <property type="component" value="Unassembled WGS sequence"/>
</dbReference>
<protein>
    <submittedName>
        <fullName evidence="2">Uncharacterized protein</fullName>
    </submittedName>
</protein>
<evidence type="ECO:0000313" key="3">
    <source>
        <dbReference type="Proteomes" id="UP001148838"/>
    </source>
</evidence>
<keyword evidence="3" id="KW-1185">Reference proteome</keyword>
<dbReference type="EMBL" id="JAJSOF020000039">
    <property type="protein sequence ID" value="KAJ4426842.1"/>
    <property type="molecule type" value="Genomic_DNA"/>
</dbReference>
<name>A0ABQ8RYX0_PERAM</name>
<feature type="region of interest" description="Disordered" evidence="1">
    <location>
        <begin position="1"/>
        <end position="35"/>
    </location>
</feature>
<evidence type="ECO:0000256" key="1">
    <source>
        <dbReference type="SAM" id="MobiDB-lite"/>
    </source>
</evidence>
<comment type="caution">
    <text evidence="2">The sequence shown here is derived from an EMBL/GenBank/DDBJ whole genome shotgun (WGS) entry which is preliminary data.</text>
</comment>
<gene>
    <name evidence="2" type="ORF">ANN_26641</name>
</gene>
<evidence type="ECO:0000313" key="2">
    <source>
        <dbReference type="EMBL" id="KAJ4426842.1"/>
    </source>
</evidence>
<accession>A0ABQ8RYX0</accession>
<sequence>MTGLCEGGNEPPGFLKASKSRLLRPSEAADSLGRSPWICQAAEPTPPPDEKGGLHLRPFEEKCGGMLGRNGTRIWKDGGTGR</sequence>
<reference evidence="2 3" key="1">
    <citation type="journal article" date="2022" name="Allergy">
        <title>Genome assembly and annotation of Periplaneta americana reveal a comprehensive cockroach allergen profile.</title>
        <authorList>
            <person name="Wang L."/>
            <person name="Xiong Q."/>
            <person name="Saelim N."/>
            <person name="Wang L."/>
            <person name="Nong W."/>
            <person name="Wan A.T."/>
            <person name="Shi M."/>
            <person name="Liu X."/>
            <person name="Cao Q."/>
            <person name="Hui J.H.L."/>
            <person name="Sookrung N."/>
            <person name="Leung T.F."/>
            <person name="Tungtrongchitr A."/>
            <person name="Tsui S.K.W."/>
        </authorList>
    </citation>
    <scope>NUCLEOTIDE SEQUENCE [LARGE SCALE GENOMIC DNA]</scope>
    <source>
        <strain evidence="2">PWHHKU_190912</strain>
    </source>
</reference>
<organism evidence="2 3">
    <name type="scientific">Periplaneta americana</name>
    <name type="common">American cockroach</name>
    <name type="synonym">Blatta americana</name>
    <dbReference type="NCBI Taxonomy" id="6978"/>
    <lineage>
        <taxon>Eukaryota</taxon>
        <taxon>Metazoa</taxon>
        <taxon>Ecdysozoa</taxon>
        <taxon>Arthropoda</taxon>
        <taxon>Hexapoda</taxon>
        <taxon>Insecta</taxon>
        <taxon>Pterygota</taxon>
        <taxon>Neoptera</taxon>
        <taxon>Polyneoptera</taxon>
        <taxon>Dictyoptera</taxon>
        <taxon>Blattodea</taxon>
        <taxon>Blattoidea</taxon>
        <taxon>Blattidae</taxon>
        <taxon>Blattinae</taxon>
        <taxon>Periplaneta</taxon>
    </lineage>
</organism>